<gene>
    <name evidence="1" type="ORF">F0U60_21005</name>
</gene>
<reference evidence="1 2" key="1">
    <citation type="submission" date="2019-08" db="EMBL/GenBank/DDBJ databases">
        <title>Archangium and Cystobacter genomes.</title>
        <authorList>
            <person name="Chen I.-C.K."/>
            <person name="Wielgoss S."/>
        </authorList>
    </citation>
    <scope>NUCLEOTIDE SEQUENCE [LARGE SCALE GENOMIC DNA]</scope>
    <source>
        <strain evidence="1 2">Cbm 6</strain>
    </source>
</reference>
<name>A0ABY9WRS5_9BACT</name>
<dbReference type="RefSeq" id="WP_395822587.1">
    <property type="nucleotide sequence ID" value="NZ_CP043494.1"/>
</dbReference>
<dbReference type="Proteomes" id="UP001611383">
    <property type="component" value="Chromosome"/>
</dbReference>
<evidence type="ECO:0000313" key="1">
    <source>
        <dbReference type="EMBL" id="WNG46323.1"/>
    </source>
</evidence>
<keyword evidence="2" id="KW-1185">Reference proteome</keyword>
<dbReference type="EMBL" id="CP043494">
    <property type="protein sequence ID" value="WNG46323.1"/>
    <property type="molecule type" value="Genomic_DNA"/>
</dbReference>
<sequence>MEPTTTSAKATCLLCGAAASPALFLPRFAGSSCQGCARRVGHLLVAEPSLLTDIWPLLSEEDDELEAEPTVQRADGTTVELRQITAEMKRDLSIDDRMKLAEMYGDIGLIREQLEECGRVLVAAPTVDLAQRALDVLFSPELCSPRGLEDLRGRLFPA</sequence>
<organism evidence="1 2">
    <name type="scientific">Archangium minus</name>
    <dbReference type="NCBI Taxonomy" id="83450"/>
    <lineage>
        <taxon>Bacteria</taxon>
        <taxon>Pseudomonadati</taxon>
        <taxon>Myxococcota</taxon>
        <taxon>Myxococcia</taxon>
        <taxon>Myxococcales</taxon>
        <taxon>Cystobacterineae</taxon>
        <taxon>Archangiaceae</taxon>
        <taxon>Archangium</taxon>
    </lineage>
</organism>
<proteinExistence type="predicted"/>
<accession>A0ABY9WRS5</accession>
<evidence type="ECO:0000313" key="2">
    <source>
        <dbReference type="Proteomes" id="UP001611383"/>
    </source>
</evidence>
<protein>
    <submittedName>
        <fullName evidence="1">Uncharacterized protein</fullName>
    </submittedName>
</protein>